<dbReference type="GO" id="GO:0006811">
    <property type="term" value="P:monoatomic ion transport"/>
    <property type="evidence" value="ECO:0007669"/>
    <property type="project" value="UniProtKB-KW"/>
</dbReference>
<dbReference type="Gene3D" id="2.40.170.10">
    <property type="entry name" value="Porin, LamB type"/>
    <property type="match status" value="1"/>
</dbReference>
<evidence type="ECO:0000256" key="9">
    <source>
        <dbReference type="ARBA" id="ARBA00023237"/>
    </source>
</evidence>
<dbReference type="InterPro" id="IPR003192">
    <property type="entry name" value="Porin_LamB"/>
</dbReference>
<dbReference type="EMBL" id="CP154858">
    <property type="protein sequence ID" value="XDT71280.1"/>
    <property type="molecule type" value="Genomic_DNA"/>
</dbReference>
<protein>
    <submittedName>
        <fullName evidence="11">Maltoporin LamB</fullName>
    </submittedName>
</protein>
<dbReference type="PANTHER" id="PTHR38762:SF1">
    <property type="entry name" value="CRYPTIC OUTER MEMBRANE PORIN BGLH-RELATED"/>
    <property type="match status" value="1"/>
</dbReference>
<evidence type="ECO:0000313" key="11">
    <source>
        <dbReference type="EMBL" id="XDT71280.1"/>
    </source>
</evidence>
<keyword evidence="8" id="KW-0472">Membrane</keyword>
<dbReference type="SUPFAM" id="SSF56935">
    <property type="entry name" value="Porins"/>
    <property type="match status" value="1"/>
</dbReference>
<dbReference type="PANTHER" id="PTHR38762">
    <property type="entry name" value="CRYPTIC OUTER MEMBRANE PORIN BGLH-RELATED"/>
    <property type="match status" value="1"/>
</dbReference>
<evidence type="ECO:0000256" key="8">
    <source>
        <dbReference type="ARBA" id="ARBA00023136"/>
    </source>
</evidence>
<accession>A0AB39UTE1</accession>
<dbReference type="GO" id="GO:0009279">
    <property type="term" value="C:cell outer membrane"/>
    <property type="evidence" value="ECO:0007669"/>
    <property type="project" value="UniProtKB-SubCell"/>
</dbReference>
<keyword evidence="9" id="KW-0998">Cell outer membrane</keyword>
<keyword evidence="5" id="KW-0812">Transmembrane</keyword>
<evidence type="ECO:0000256" key="10">
    <source>
        <dbReference type="SAM" id="SignalP"/>
    </source>
</evidence>
<feature type="chain" id="PRO_5044267406" evidence="10">
    <location>
        <begin position="31"/>
        <end position="448"/>
    </location>
</feature>
<dbReference type="NCBIfam" id="NF006860">
    <property type="entry name" value="PRK09360.1"/>
    <property type="match status" value="1"/>
</dbReference>
<evidence type="ECO:0000256" key="6">
    <source>
        <dbReference type="ARBA" id="ARBA00023065"/>
    </source>
</evidence>
<comment type="similarity">
    <text evidence="2">Belongs to the porin LamB (TC 1.B.3) family.</text>
</comment>
<keyword evidence="6" id="KW-0406">Ion transport</keyword>
<evidence type="ECO:0000256" key="1">
    <source>
        <dbReference type="ARBA" id="ARBA00004571"/>
    </source>
</evidence>
<name>A0AB39UTE1_9GAMM</name>
<evidence type="ECO:0000256" key="5">
    <source>
        <dbReference type="ARBA" id="ARBA00022692"/>
    </source>
</evidence>
<keyword evidence="3" id="KW-0813">Transport</keyword>
<keyword evidence="4" id="KW-1134">Transmembrane beta strand</keyword>
<dbReference type="AlphaFoldDB" id="A0AB39UTE1"/>
<evidence type="ECO:0000256" key="3">
    <source>
        <dbReference type="ARBA" id="ARBA00022448"/>
    </source>
</evidence>
<proteinExistence type="inferred from homology"/>
<evidence type="ECO:0000256" key="7">
    <source>
        <dbReference type="ARBA" id="ARBA00023114"/>
    </source>
</evidence>
<reference evidence="11" key="1">
    <citation type="submission" date="2024-05" db="EMBL/GenBank/DDBJ databases">
        <title>Genome sequencing of novel strain.</title>
        <authorList>
            <person name="Ganbat D."/>
            <person name="Ganbat S."/>
            <person name="Lee S.-J."/>
        </authorList>
    </citation>
    <scope>NUCLEOTIDE SEQUENCE</scope>
    <source>
        <strain evidence="11">SMD15-11</strain>
    </source>
</reference>
<dbReference type="GO" id="GO:0015288">
    <property type="term" value="F:porin activity"/>
    <property type="evidence" value="ECO:0007669"/>
    <property type="project" value="UniProtKB-KW"/>
</dbReference>
<organism evidence="11">
    <name type="scientific">Thermohahella caldifontis</name>
    <dbReference type="NCBI Taxonomy" id="3142973"/>
    <lineage>
        <taxon>Bacteria</taxon>
        <taxon>Pseudomonadati</taxon>
        <taxon>Pseudomonadota</taxon>
        <taxon>Gammaproteobacteria</taxon>
        <taxon>Oceanospirillales</taxon>
        <taxon>Hahellaceae</taxon>
        <taxon>Thermohahella</taxon>
    </lineage>
</organism>
<dbReference type="GO" id="GO:0015144">
    <property type="term" value="F:carbohydrate transmembrane transporter activity"/>
    <property type="evidence" value="ECO:0007669"/>
    <property type="project" value="TreeGrafter"/>
</dbReference>
<dbReference type="Pfam" id="PF02264">
    <property type="entry name" value="LamB"/>
    <property type="match status" value="1"/>
</dbReference>
<comment type="subcellular location">
    <subcellularLocation>
        <location evidence="1">Cell outer membrane</location>
        <topology evidence="1">Multi-pass membrane protein</topology>
    </subcellularLocation>
</comment>
<keyword evidence="10" id="KW-0732">Signal</keyword>
<dbReference type="RefSeq" id="WP_369600316.1">
    <property type="nucleotide sequence ID" value="NZ_CP154858.1"/>
</dbReference>
<dbReference type="InterPro" id="IPR036998">
    <property type="entry name" value="Porin_LamB_sf"/>
</dbReference>
<feature type="signal peptide" evidence="10">
    <location>
        <begin position="1"/>
        <end position="30"/>
    </location>
</feature>
<dbReference type="KEGG" id="tcd:AAIA72_10730"/>
<gene>
    <name evidence="11" type="primary">lamB</name>
    <name evidence="11" type="ORF">AAIA72_10730</name>
</gene>
<sequence length="448" mass="48681">MADKNKSRAFRLAPLASAVAAAVLSTSALAVEFHGYARAGISTTADGGEQLCYGSGAAGHFVGRLGDECDTYGEMALGQELFAQDGKTFRFDMMLAYQALNQGNDYQALDGDNDLFSTGGDTNASEPWQGGDIALRQAFVSAKNVIGWAPGATLWAGKRFYGRKDVHWLDLFYVNNSGYGAGLENISVGNAKASVAVTNFDTPARHSGNGYTQNNKLDVRFSMPAGAGNLELIGIYGYADLTDAQDQNKSSLSKEVDRNGFFLTAEYSQGLMGGFNKAVLQYGKGSLGHMAYANHGGGESLNSVWWDGTLEKSWRVMDFGVARLSDKVELGYSVLYQKGTTYGSGVTEENPSLMSVVVRPMYKWDDIMKTTLELGYSKNQEPWEAEKKALSKIVVAQEWSAGKSFWARPTIRLYAGSFFGKRAEENTSHNADGEKGNLRVGAQFEAWW</sequence>
<evidence type="ECO:0000256" key="4">
    <source>
        <dbReference type="ARBA" id="ARBA00022452"/>
    </source>
</evidence>
<dbReference type="GO" id="GO:0046930">
    <property type="term" value="C:pore complex"/>
    <property type="evidence" value="ECO:0007669"/>
    <property type="project" value="UniProtKB-KW"/>
</dbReference>
<keyword evidence="7" id="KW-0626">Porin</keyword>
<dbReference type="GO" id="GO:0015774">
    <property type="term" value="P:polysaccharide transport"/>
    <property type="evidence" value="ECO:0007669"/>
    <property type="project" value="TreeGrafter"/>
</dbReference>
<evidence type="ECO:0000256" key="2">
    <source>
        <dbReference type="ARBA" id="ARBA00007055"/>
    </source>
</evidence>
<dbReference type="InterPro" id="IPR050286">
    <property type="entry name" value="G_neg_Bact_CarbUptk_Porin"/>
</dbReference>